<evidence type="ECO:0000256" key="1">
    <source>
        <dbReference type="ARBA" id="ARBA00023015"/>
    </source>
</evidence>
<feature type="region of interest" description="Disordered" evidence="4">
    <location>
        <begin position="335"/>
        <end position="369"/>
    </location>
</feature>
<name>A0ABT6ZQS6_9ACTN</name>
<gene>
    <name evidence="6" type="ORF">NMN56_002765</name>
</gene>
<evidence type="ECO:0000256" key="2">
    <source>
        <dbReference type="ARBA" id="ARBA00023125"/>
    </source>
</evidence>
<dbReference type="SUPFAM" id="SSF53822">
    <property type="entry name" value="Periplasmic binding protein-like I"/>
    <property type="match status" value="1"/>
</dbReference>
<dbReference type="GO" id="GO:0003677">
    <property type="term" value="F:DNA binding"/>
    <property type="evidence" value="ECO:0007669"/>
    <property type="project" value="UniProtKB-KW"/>
</dbReference>
<dbReference type="InterPro" id="IPR028082">
    <property type="entry name" value="Peripla_BP_I"/>
</dbReference>
<dbReference type="Pfam" id="PF00356">
    <property type="entry name" value="LacI"/>
    <property type="match status" value="1"/>
</dbReference>
<evidence type="ECO:0000256" key="4">
    <source>
        <dbReference type="SAM" id="MobiDB-lite"/>
    </source>
</evidence>
<evidence type="ECO:0000256" key="3">
    <source>
        <dbReference type="ARBA" id="ARBA00023163"/>
    </source>
</evidence>
<dbReference type="PANTHER" id="PTHR30146">
    <property type="entry name" value="LACI-RELATED TRANSCRIPTIONAL REPRESSOR"/>
    <property type="match status" value="1"/>
</dbReference>
<dbReference type="CDD" id="cd06267">
    <property type="entry name" value="PBP1_LacI_sugar_binding-like"/>
    <property type="match status" value="1"/>
</dbReference>
<dbReference type="Pfam" id="PF13377">
    <property type="entry name" value="Peripla_BP_3"/>
    <property type="match status" value="1"/>
</dbReference>
<protein>
    <submittedName>
        <fullName evidence="6">LacI family DNA-binding transcriptional regulator</fullName>
    </submittedName>
</protein>
<dbReference type="CDD" id="cd01392">
    <property type="entry name" value="HTH_LacI"/>
    <property type="match status" value="1"/>
</dbReference>
<comment type="caution">
    <text evidence="6">The sequence shown here is derived from an EMBL/GenBank/DDBJ whole genome shotgun (WGS) entry which is preliminary data.</text>
</comment>
<evidence type="ECO:0000259" key="5">
    <source>
        <dbReference type="PROSITE" id="PS50932"/>
    </source>
</evidence>
<dbReference type="PROSITE" id="PS50932">
    <property type="entry name" value="HTH_LACI_2"/>
    <property type="match status" value="1"/>
</dbReference>
<sequence length="369" mass="39543">MATDRTDEGVGMGESGRPRRATVLDVAKAAGVSSATVSRVLNANYPVAEATRTRVQKAMDELGYVVNAHARALAGATGRTVGIIVNDVTDPFYAYIARGVERQATRAGRLCLVCSTQGEPARELAFVDMLHERRADAVILVGGSYDNKGYATELAARARAMAHQDGPTLVLCGRPSLGPDVPTAVVEYDNEGGGFALTDHLLSQEHRRILFLGGPPGLSTTRGRIAGHHRALRLRGIEPDPLLQQTGAFNRRFGYERTRDLLKAGRPSFTAVFGANDHVAAGAVQAIEEAGLRIPGDLSVAGYDNVPLTRDLRPQLTTVHIPLEEMGAEAVRRVLRDPDEDSNSPAPGRTVRLGTHVVVRDSVAPPSRR</sequence>
<keyword evidence="2 6" id="KW-0238">DNA-binding</keyword>
<evidence type="ECO:0000313" key="6">
    <source>
        <dbReference type="EMBL" id="MDJ1130888.1"/>
    </source>
</evidence>
<evidence type="ECO:0000313" key="7">
    <source>
        <dbReference type="Proteomes" id="UP001214441"/>
    </source>
</evidence>
<dbReference type="PANTHER" id="PTHR30146:SF153">
    <property type="entry name" value="LACTOSE OPERON REPRESSOR"/>
    <property type="match status" value="1"/>
</dbReference>
<keyword evidence="3" id="KW-0804">Transcription</keyword>
<dbReference type="Gene3D" id="1.10.260.40">
    <property type="entry name" value="lambda repressor-like DNA-binding domains"/>
    <property type="match status" value="1"/>
</dbReference>
<proteinExistence type="predicted"/>
<organism evidence="6 7">
    <name type="scientific">Streptomyces iconiensis</name>
    <dbReference type="NCBI Taxonomy" id="1384038"/>
    <lineage>
        <taxon>Bacteria</taxon>
        <taxon>Bacillati</taxon>
        <taxon>Actinomycetota</taxon>
        <taxon>Actinomycetes</taxon>
        <taxon>Kitasatosporales</taxon>
        <taxon>Streptomycetaceae</taxon>
        <taxon>Streptomyces</taxon>
    </lineage>
</organism>
<dbReference type="Proteomes" id="UP001214441">
    <property type="component" value="Unassembled WGS sequence"/>
</dbReference>
<keyword evidence="7" id="KW-1185">Reference proteome</keyword>
<dbReference type="InterPro" id="IPR010982">
    <property type="entry name" value="Lambda_DNA-bd_dom_sf"/>
</dbReference>
<dbReference type="Gene3D" id="3.40.50.2300">
    <property type="match status" value="2"/>
</dbReference>
<dbReference type="SMART" id="SM00354">
    <property type="entry name" value="HTH_LACI"/>
    <property type="match status" value="1"/>
</dbReference>
<dbReference type="SUPFAM" id="SSF47413">
    <property type="entry name" value="lambda repressor-like DNA-binding domains"/>
    <property type="match status" value="1"/>
</dbReference>
<feature type="domain" description="HTH lacI-type" evidence="5">
    <location>
        <begin position="21"/>
        <end position="75"/>
    </location>
</feature>
<reference evidence="6 7" key="1">
    <citation type="submission" date="2023-05" db="EMBL/GenBank/DDBJ databases">
        <title>Streptantibioticus silvisoli sp. nov., acidotolerant actinomycetes 1 from pine litter.</title>
        <authorList>
            <person name="Swiecimska M."/>
            <person name="Golinska P."/>
            <person name="Sangal V."/>
            <person name="Wachnowicz B."/>
            <person name="Goodfellow M."/>
        </authorList>
    </citation>
    <scope>NUCLEOTIDE SEQUENCE [LARGE SCALE GENOMIC DNA]</scope>
    <source>
        <strain evidence="6 7">DSM 42109</strain>
    </source>
</reference>
<keyword evidence="1" id="KW-0805">Transcription regulation</keyword>
<dbReference type="InterPro" id="IPR000843">
    <property type="entry name" value="HTH_LacI"/>
</dbReference>
<dbReference type="RefSeq" id="WP_274043503.1">
    <property type="nucleotide sequence ID" value="NZ_JANCPR020000002.1"/>
</dbReference>
<dbReference type="EMBL" id="JANCPR020000002">
    <property type="protein sequence ID" value="MDJ1130888.1"/>
    <property type="molecule type" value="Genomic_DNA"/>
</dbReference>
<dbReference type="PROSITE" id="PS00356">
    <property type="entry name" value="HTH_LACI_1"/>
    <property type="match status" value="1"/>
</dbReference>
<dbReference type="InterPro" id="IPR046335">
    <property type="entry name" value="LacI/GalR-like_sensor"/>
</dbReference>
<accession>A0ABT6ZQS6</accession>
<dbReference type="PRINTS" id="PR00036">
    <property type="entry name" value="HTHLACI"/>
</dbReference>